<gene>
    <name evidence="2" type="ORF">Pan265_25180</name>
</gene>
<dbReference type="Proteomes" id="UP000320386">
    <property type="component" value="Chromosome"/>
</dbReference>
<keyword evidence="3" id="KW-1185">Reference proteome</keyword>
<keyword evidence="1" id="KW-0732">Signal</keyword>
<evidence type="ECO:0008006" key="4">
    <source>
        <dbReference type="Google" id="ProtNLM"/>
    </source>
</evidence>
<dbReference type="InterPro" id="IPR011050">
    <property type="entry name" value="Pectin_lyase_fold/virulence"/>
</dbReference>
<accession>A0A518C098</accession>
<dbReference type="InterPro" id="IPR012334">
    <property type="entry name" value="Pectin_lyas_fold"/>
</dbReference>
<evidence type="ECO:0000313" key="3">
    <source>
        <dbReference type="Proteomes" id="UP000320386"/>
    </source>
</evidence>
<feature type="chain" id="PRO_5021896981" description="Pectate lyase superfamily protein domain-containing protein" evidence="1">
    <location>
        <begin position="22"/>
        <end position="585"/>
    </location>
</feature>
<name>A0A518C098_9BACT</name>
<sequence length="585" mass="65043" precursor="true">MKACLILTYLLLLIMSDTAPAAVTESMVTVINSTDHGAIGDGNNDDTAAIASMLATLEVIEGPARLQFESNRVYRIAKPVIDGFAIKLMGRVDVTIDGGQSTFLLAPNVRFLHAIDCTHLSVQGIRIDYDPLPFVEADIIDAQPGQPIITVRSQEGFDLRRSGGPTRDPDEQAYFGMSWHQGPHSLIGHHQMIEEVEHLPDNTARIRLAHPYEPVNTGVDHIPTITLPVPGIAHLQGPGHVFKIYKCHSADLEDIEVWSAPWFAFGIFGNTGDLTFRHTHVRPKPGSSRTTSTWRDAFHVKNNAASLLFEDIHAQGCNDDTFNISSHGSRVWKQIDEQTFDLVQVYPLEITPLNPGDQVAFYDPTNHRFLANARLVSVQGEQAPEFRDGQPYSPILRVRVDRPVPSVVPNQTLFWSVTYSNPQTTLRRVRLYNSARLRSPVTIEDSHIEALLWITGWSDGTELPVPTDIVIRDSLLRYGRGNPTHAIIATPLEAQGDTDSRHLPGTPPVTNVVFERNRIFGGFYIGQATGIRLIENEFITEGHPIELFDIRAALLHGNTVDGEELKQKHLTLRLANDTDDVRITP</sequence>
<dbReference type="SUPFAM" id="SSF51126">
    <property type="entry name" value="Pectin lyase-like"/>
    <property type="match status" value="1"/>
</dbReference>
<feature type="signal peptide" evidence="1">
    <location>
        <begin position="1"/>
        <end position="21"/>
    </location>
</feature>
<dbReference type="AlphaFoldDB" id="A0A518C098"/>
<dbReference type="KEGG" id="mcad:Pan265_25180"/>
<organism evidence="2 3">
    <name type="scientific">Mucisphaera calidilacus</name>
    <dbReference type="NCBI Taxonomy" id="2527982"/>
    <lineage>
        <taxon>Bacteria</taxon>
        <taxon>Pseudomonadati</taxon>
        <taxon>Planctomycetota</taxon>
        <taxon>Phycisphaerae</taxon>
        <taxon>Phycisphaerales</taxon>
        <taxon>Phycisphaeraceae</taxon>
        <taxon>Mucisphaera</taxon>
    </lineage>
</organism>
<dbReference type="Gene3D" id="2.160.20.10">
    <property type="entry name" value="Single-stranded right-handed beta-helix, Pectin lyase-like"/>
    <property type="match status" value="1"/>
</dbReference>
<proteinExistence type="predicted"/>
<evidence type="ECO:0000313" key="2">
    <source>
        <dbReference type="EMBL" id="QDU72646.1"/>
    </source>
</evidence>
<evidence type="ECO:0000256" key="1">
    <source>
        <dbReference type="SAM" id="SignalP"/>
    </source>
</evidence>
<reference evidence="2 3" key="1">
    <citation type="submission" date="2019-02" db="EMBL/GenBank/DDBJ databases">
        <title>Deep-cultivation of Planctomycetes and their phenomic and genomic characterization uncovers novel biology.</title>
        <authorList>
            <person name="Wiegand S."/>
            <person name="Jogler M."/>
            <person name="Boedeker C."/>
            <person name="Pinto D."/>
            <person name="Vollmers J."/>
            <person name="Rivas-Marin E."/>
            <person name="Kohn T."/>
            <person name="Peeters S.H."/>
            <person name="Heuer A."/>
            <person name="Rast P."/>
            <person name="Oberbeckmann S."/>
            <person name="Bunk B."/>
            <person name="Jeske O."/>
            <person name="Meyerdierks A."/>
            <person name="Storesund J.E."/>
            <person name="Kallscheuer N."/>
            <person name="Luecker S."/>
            <person name="Lage O.M."/>
            <person name="Pohl T."/>
            <person name="Merkel B.J."/>
            <person name="Hornburger P."/>
            <person name="Mueller R.-W."/>
            <person name="Bruemmer F."/>
            <person name="Labrenz M."/>
            <person name="Spormann A.M."/>
            <person name="Op den Camp H."/>
            <person name="Overmann J."/>
            <person name="Amann R."/>
            <person name="Jetten M.S.M."/>
            <person name="Mascher T."/>
            <person name="Medema M.H."/>
            <person name="Devos D.P."/>
            <person name="Kaster A.-K."/>
            <person name="Ovreas L."/>
            <person name="Rohde M."/>
            <person name="Galperin M.Y."/>
            <person name="Jogler C."/>
        </authorList>
    </citation>
    <scope>NUCLEOTIDE SEQUENCE [LARGE SCALE GENOMIC DNA]</scope>
    <source>
        <strain evidence="2 3">Pan265</strain>
    </source>
</reference>
<protein>
    <recommendedName>
        <fullName evidence="4">Pectate lyase superfamily protein domain-containing protein</fullName>
    </recommendedName>
</protein>
<dbReference type="EMBL" id="CP036280">
    <property type="protein sequence ID" value="QDU72646.1"/>
    <property type="molecule type" value="Genomic_DNA"/>
</dbReference>